<proteinExistence type="predicted"/>
<dbReference type="HOGENOM" id="CLU_154271_0_0_1"/>
<dbReference type="GO" id="GO:0005886">
    <property type="term" value="C:plasma membrane"/>
    <property type="evidence" value="ECO:0007669"/>
    <property type="project" value="TreeGrafter"/>
</dbReference>
<dbReference type="SMART" id="SM00408">
    <property type="entry name" value="IGc2"/>
    <property type="match status" value="1"/>
</dbReference>
<dbReference type="FunFam" id="2.60.40.10:FF:000023">
    <property type="entry name" value="receptor-type tyrosine-protein phosphatase delta isoform X2"/>
    <property type="match status" value="1"/>
</dbReference>
<dbReference type="GeneTree" id="ENSGT00940000168167"/>
<feature type="domain" description="Ig-like" evidence="2">
    <location>
        <begin position="2"/>
        <end position="92"/>
    </location>
</feature>
<dbReference type="Ensembl" id="ENSPMAT00000003896.1">
    <property type="protein sequence ID" value="ENSPMAP00000003880.1"/>
    <property type="gene ID" value="ENSPMAG00000003571.1"/>
</dbReference>
<dbReference type="PANTHER" id="PTHR10075:SF100">
    <property type="entry name" value="FASCICLIN-2"/>
    <property type="match status" value="1"/>
</dbReference>
<dbReference type="GO" id="GO:0098632">
    <property type="term" value="F:cell-cell adhesion mediator activity"/>
    <property type="evidence" value="ECO:0007669"/>
    <property type="project" value="TreeGrafter"/>
</dbReference>
<name>S4RF98_PETMA</name>
<dbReference type="SUPFAM" id="SSF48726">
    <property type="entry name" value="Immunoglobulin"/>
    <property type="match status" value="1"/>
</dbReference>
<dbReference type="AlphaFoldDB" id="S4RF98"/>
<evidence type="ECO:0000259" key="2">
    <source>
        <dbReference type="PROSITE" id="PS50835"/>
    </source>
</evidence>
<evidence type="ECO:0000313" key="3">
    <source>
        <dbReference type="Ensembl" id="ENSPMAP00000003880.1"/>
    </source>
</evidence>
<dbReference type="Pfam" id="PF07679">
    <property type="entry name" value="I-set"/>
    <property type="match status" value="1"/>
</dbReference>
<reference evidence="3" key="1">
    <citation type="submission" date="2025-08" db="UniProtKB">
        <authorList>
            <consortium name="Ensembl"/>
        </authorList>
    </citation>
    <scope>IDENTIFICATION</scope>
</reference>
<dbReference type="InterPro" id="IPR013098">
    <property type="entry name" value="Ig_I-set"/>
</dbReference>
<dbReference type="SMART" id="SM00409">
    <property type="entry name" value="IG"/>
    <property type="match status" value="1"/>
</dbReference>
<reference evidence="3" key="2">
    <citation type="submission" date="2025-09" db="UniProtKB">
        <authorList>
            <consortium name="Ensembl"/>
        </authorList>
    </citation>
    <scope>IDENTIFICATION</scope>
</reference>
<keyword evidence="1" id="KW-0393">Immunoglobulin domain</keyword>
<dbReference type="GO" id="GO:0007411">
    <property type="term" value="P:axon guidance"/>
    <property type="evidence" value="ECO:0007669"/>
    <property type="project" value="TreeGrafter"/>
</dbReference>
<dbReference type="GO" id="GO:0030424">
    <property type="term" value="C:axon"/>
    <property type="evidence" value="ECO:0007669"/>
    <property type="project" value="TreeGrafter"/>
</dbReference>
<dbReference type="PROSITE" id="PS50835">
    <property type="entry name" value="IG_LIKE"/>
    <property type="match status" value="1"/>
</dbReference>
<dbReference type="GO" id="GO:0070593">
    <property type="term" value="P:dendrite self-avoidance"/>
    <property type="evidence" value="ECO:0007669"/>
    <property type="project" value="TreeGrafter"/>
</dbReference>
<organism evidence="3">
    <name type="scientific">Petromyzon marinus</name>
    <name type="common">Sea lamprey</name>
    <dbReference type="NCBI Taxonomy" id="7757"/>
    <lineage>
        <taxon>Eukaryota</taxon>
        <taxon>Metazoa</taxon>
        <taxon>Chordata</taxon>
        <taxon>Craniata</taxon>
        <taxon>Vertebrata</taxon>
        <taxon>Cyclostomata</taxon>
        <taxon>Hyperoartia</taxon>
        <taxon>Petromyzontiformes</taxon>
        <taxon>Petromyzontidae</taxon>
        <taxon>Petromyzon</taxon>
    </lineage>
</organism>
<dbReference type="InterPro" id="IPR003599">
    <property type="entry name" value="Ig_sub"/>
</dbReference>
<dbReference type="InterPro" id="IPR007110">
    <property type="entry name" value="Ig-like_dom"/>
</dbReference>
<dbReference type="STRING" id="7757.ENSPMAP00000003880"/>
<dbReference type="InterPro" id="IPR013783">
    <property type="entry name" value="Ig-like_fold"/>
</dbReference>
<evidence type="ECO:0000256" key="1">
    <source>
        <dbReference type="ARBA" id="ARBA00023319"/>
    </source>
</evidence>
<dbReference type="PANTHER" id="PTHR10075">
    <property type="entry name" value="BASIGIN RELATED"/>
    <property type="match status" value="1"/>
</dbReference>
<dbReference type="InterPro" id="IPR036179">
    <property type="entry name" value="Ig-like_dom_sf"/>
</dbReference>
<dbReference type="Gene3D" id="2.60.40.10">
    <property type="entry name" value="Immunoglobulins"/>
    <property type="match status" value="1"/>
</dbReference>
<dbReference type="InterPro" id="IPR003598">
    <property type="entry name" value="Ig_sub2"/>
</dbReference>
<protein>
    <recommendedName>
        <fullName evidence="2">Ig-like domain-containing protein</fullName>
    </recommendedName>
</protein>
<dbReference type="OMA" id="IYEGKCH"/>
<dbReference type="GO" id="GO:0007156">
    <property type="term" value="P:homophilic cell adhesion via plasma membrane adhesion molecules"/>
    <property type="evidence" value="ECO:0007669"/>
    <property type="project" value="TreeGrafter"/>
</dbReference>
<sequence length="97" mass="10461">PPHFTRTPVDQSGVSSGVAAFVCKTAGDPRPRITWMKKGKRVSSQRFEVTEFEDGSGSVLRIQPLRTPRDEGEYECTASNGVGVATASATLTVYRGD</sequence>
<accession>S4RF98</accession>